<dbReference type="STRING" id="1572751.PK98_10665"/>
<name>A0A0B2BU31_9SPHN</name>
<evidence type="ECO:0000259" key="1">
    <source>
        <dbReference type="Pfam" id="PF01370"/>
    </source>
</evidence>
<reference evidence="2 3" key="1">
    <citation type="submission" date="2014-11" db="EMBL/GenBank/DDBJ databases">
        <title>Draft genome sequence of Kirrobacter mercurialis.</title>
        <authorList>
            <person name="Coil D.A."/>
            <person name="Eisen J.A."/>
        </authorList>
    </citation>
    <scope>NUCLEOTIDE SEQUENCE [LARGE SCALE GENOMIC DNA]</scope>
    <source>
        <strain evidence="2 3">Coronado</strain>
    </source>
</reference>
<dbReference type="EMBL" id="JTDN01000002">
    <property type="protein sequence ID" value="KHL25063.1"/>
    <property type="molecule type" value="Genomic_DNA"/>
</dbReference>
<comment type="caution">
    <text evidence="2">The sequence shown here is derived from an EMBL/GenBank/DDBJ whole genome shotgun (WGS) entry which is preliminary data.</text>
</comment>
<dbReference type="GO" id="GO:0044877">
    <property type="term" value="F:protein-containing complex binding"/>
    <property type="evidence" value="ECO:0007669"/>
    <property type="project" value="TreeGrafter"/>
</dbReference>
<dbReference type="Gene3D" id="3.40.50.720">
    <property type="entry name" value="NAD(P)-binding Rossmann-like Domain"/>
    <property type="match status" value="1"/>
</dbReference>
<dbReference type="SUPFAM" id="SSF51735">
    <property type="entry name" value="NAD(P)-binding Rossmann-fold domains"/>
    <property type="match status" value="1"/>
</dbReference>
<evidence type="ECO:0000313" key="3">
    <source>
        <dbReference type="Proteomes" id="UP000030988"/>
    </source>
</evidence>
<dbReference type="InterPro" id="IPR051207">
    <property type="entry name" value="ComplexI_NDUFA9_subunit"/>
</dbReference>
<organism evidence="2 3">
    <name type="scientific">Croceibacterium mercuriale</name>
    <dbReference type="NCBI Taxonomy" id="1572751"/>
    <lineage>
        <taxon>Bacteria</taxon>
        <taxon>Pseudomonadati</taxon>
        <taxon>Pseudomonadota</taxon>
        <taxon>Alphaproteobacteria</taxon>
        <taxon>Sphingomonadales</taxon>
        <taxon>Erythrobacteraceae</taxon>
        <taxon>Croceibacterium</taxon>
    </lineage>
</organism>
<dbReference type="InterPro" id="IPR001509">
    <property type="entry name" value="Epimerase_deHydtase"/>
</dbReference>
<accession>A0A0B2BU31</accession>
<evidence type="ECO:0000313" key="2">
    <source>
        <dbReference type="EMBL" id="KHL25063.1"/>
    </source>
</evidence>
<dbReference type="InterPro" id="IPR036291">
    <property type="entry name" value="NAD(P)-bd_dom_sf"/>
</dbReference>
<protein>
    <submittedName>
        <fullName evidence="2">3-beta hydroxysteroid dehydrogenase</fullName>
    </submittedName>
</protein>
<sequence>MAQNDIFENRLAVLIGGGGFLGIHVAQDLLRRGARLRVASRSPEGAFNLKPLAGLGQLQFARCDVTKRDSIANVLQGADMVVYLVGTFGAKAQELQADGAGMAAAYAAQQGATAFTYVSAIGADAQSDSTYARTKGDGERQVLAAFPDATILRPSVLFGEDDNFINMFARLISQFPVLPVFGSDARLQPLWVDDAAAAITAALADPQAHGGKTYELAGPDVVTMGEINRRLAAAQGRDRRFWAVPDGLAGLFARLPGSPMGPDQWKLLQRGSVAGGTLPGIGELGVTPHPLSLFLDRWMLRYRKAGRFGVKTEAG</sequence>
<dbReference type="PANTHER" id="PTHR12126">
    <property type="entry name" value="NADH-UBIQUINONE OXIDOREDUCTASE 39 KDA SUBUNIT-RELATED"/>
    <property type="match status" value="1"/>
</dbReference>
<gene>
    <name evidence="2" type="ORF">PK98_10665</name>
</gene>
<dbReference type="Proteomes" id="UP000030988">
    <property type="component" value="Unassembled WGS sequence"/>
</dbReference>
<dbReference type="OrthoDB" id="9776313at2"/>
<dbReference type="Pfam" id="PF01370">
    <property type="entry name" value="Epimerase"/>
    <property type="match status" value="1"/>
</dbReference>
<feature type="domain" description="NAD-dependent epimerase/dehydratase" evidence="1">
    <location>
        <begin position="13"/>
        <end position="216"/>
    </location>
</feature>
<dbReference type="AlphaFoldDB" id="A0A0B2BU31"/>
<proteinExistence type="predicted"/>
<dbReference type="PANTHER" id="PTHR12126:SF11">
    <property type="entry name" value="NADH DEHYDROGENASE [UBIQUINONE] 1 ALPHA SUBCOMPLEX SUBUNIT 9, MITOCHONDRIAL"/>
    <property type="match status" value="1"/>
</dbReference>
<keyword evidence="3" id="KW-1185">Reference proteome</keyword>